<gene>
    <name evidence="2" type="ORF">EDX97_02930</name>
</gene>
<dbReference type="OrthoDB" id="9810528at2"/>
<comment type="caution">
    <text evidence="2">The sequence shown here is derived from an EMBL/GenBank/DDBJ whole genome shotgun (WGS) entry which is preliminary data.</text>
</comment>
<evidence type="ECO:0000259" key="1">
    <source>
        <dbReference type="Pfam" id="PF00882"/>
    </source>
</evidence>
<dbReference type="Pfam" id="PF00882">
    <property type="entry name" value="Zn_dep_PLPC"/>
    <property type="match status" value="1"/>
</dbReference>
<organism evidence="2 3">
    <name type="scientific">Absicoccus porci</name>
    <dbReference type="NCBI Taxonomy" id="2486576"/>
    <lineage>
        <taxon>Bacteria</taxon>
        <taxon>Bacillati</taxon>
        <taxon>Bacillota</taxon>
        <taxon>Erysipelotrichia</taxon>
        <taxon>Erysipelotrichales</taxon>
        <taxon>Erysipelotrichaceae</taxon>
        <taxon>Absicoccus</taxon>
    </lineage>
</organism>
<dbReference type="InterPro" id="IPR029002">
    <property type="entry name" value="PLPC/GPLD1"/>
</dbReference>
<dbReference type="RefSeq" id="WP_128519690.1">
    <property type="nucleotide sequence ID" value="NZ_CAUWBR010000020.1"/>
</dbReference>
<evidence type="ECO:0000313" key="2">
    <source>
        <dbReference type="EMBL" id="RNM31527.1"/>
    </source>
</evidence>
<dbReference type="AlphaFoldDB" id="A0A3N0I3N2"/>
<accession>A0A3N0I3N2</accession>
<protein>
    <recommendedName>
        <fullName evidence="1">Phospholipase C/D domain-containing protein</fullName>
    </recommendedName>
</protein>
<evidence type="ECO:0000313" key="3">
    <source>
        <dbReference type="Proteomes" id="UP000276568"/>
    </source>
</evidence>
<name>A0A3N0I3N2_9FIRM</name>
<dbReference type="Proteomes" id="UP000276568">
    <property type="component" value="Unassembled WGS sequence"/>
</dbReference>
<sequence>MPNIYTHVIFAQELVNTTMTSKQKDMLENRSQLYEIGANGPDYLYFHGTTPKKVKEKSHVRTLGKYCHRRGINDFYHQALEVIRNEKEADVKQDEIAYIMGHLTHWALDSTTHPYIFWRTGSGDSASQFRHHRMESLLDAIVLKIKKGKTIKDYKVYKVCEVDIDDVRAIARIYVNCAKKVYGVQAKPHEILQALNEWAQIQKLLYDRKGKKLKAFQTIEETIKQSGLVSGMIVPNEPDDPCDVCNLLHKEWNHPCDADMVSTDSFLDLYDHALKRAQKAIDLFLDAVDDSAKEEAFLSYLNNRNYTKGLPDNPPMVYFDPDCERNGELMLKEQK</sequence>
<dbReference type="EMBL" id="RJQC01000001">
    <property type="protein sequence ID" value="RNM31527.1"/>
    <property type="molecule type" value="Genomic_DNA"/>
</dbReference>
<feature type="domain" description="Phospholipase C/D" evidence="1">
    <location>
        <begin position="6"/>
        <end position="159"/>
    </location>
</feature>
<keyword evidence="3" id="KW-1185">Reference proteome</keyword>
<reference evidence="2 3" key="1">
    <citation type="submission" date="2018-11" db="EMBL/GenBank/DDBJ databases">
        <title>Clostridium sp. nov., a member of the family Erysipelotrichaceae isolated from pig faeces.</title>
        <authorList>
            <person name="Chang Y.-H."/>
        </authorList>
    </citation>
    <scope>NUCLEOTIDE SEQUENCE [LARGE SCALE GENOMIC DNA]</scope>
    <source>
        <strain evidence="2 3">YH-panp20</strain>
    </source>
</reference>
<proteinExistence type="predicted"/>